<accession>A0A0R3SJD9</accession>
<evidence type="ECO:0000313" key="4">
    <source>
        <dbReference type="WBParaSite" id="HDID_0000505401-mRNA-1"/>
    </source>
</evidence>
<dbReference type="InterPro" id="IPR001214">
    <property type="entry name" value="SET_dom"/>
</dbReference>
<evidence type="ECO:0000313" key="2">
    <source>
        <dbReference type="EMBL" id="VDL57370.1"/>
    </source>
</evidence>
<protein>
    <submittedName>
        <fullName evidence="4">SET domain-containing protein</fullName>
    </submittedName>
</protein>
<dbReference type="Pfam" id="PF00856">
    <property type="entry name" value="SET"/>
    <property type="match status" value="1"/>
</dbReference>
<dbReference type="InterPro" id="IPR046341">
    <property type="entry name" value="SET_dom_sf"/>
</dbReference>
<dbReference type="Proteomes" id="UP000274504">
    <property type="component" value="Unassembled WGS sequence"/>
</dbReference>
<evidence type="ECO:0000259" key="1">
    <source>
        <dbReference type="PROSITE" id="PS50280"/>
    </source>
</evidence>
<dbReference type="Gene3D" id="3.90.1410.10">
    <property type="entry name" value="set domain protein methyltransferase, domain 1"/>
    <property type="match status" value="1"/>
</dbReference>
<reference evidence="2 3" key="2">
    <citation type="submission" date="2018-11" db="EMBL/GenBank/DDBJ databases">
        <authorList>
            <consortium name="Pathogen Informatics"/>
        </authorList>
    </citation>
    <scope>NUCLEOTIDE SEQUENCE [LARGE SCALE GENOMIC DNA]</scope>
</reference>
<dbReference type="STRING" id="6216.A0A0R3SJD9"/>
<proteinExistence type="predicted"/>
<gene>
    <name evidence="2" type="ORF">HDID_LOCUS5052</name>
</gene>
<dbReference type="PROSITE" id="PS50280">
    <property type="entry name" value="SET"/>
    <property type="match status" value="1"/>
</dbReference>
<evidence type="ECO:0000313" key="3">
    <source>
        <dbReference type="Proteomes" id="UP000274504"/>
    </source>
</evidence>
<organism evidence="4">
    <name type="scientific">Hymenolepis diminuta</name>
    <name type="common">Rat tapeworm</name>
    <dbReference type="NCBI Taxonomy" id="6216"/>
    <lineage>
        <taxon>Eukaryota</taxon>
        <taxon>Metazoa</taxon>
        <taxon>Spiralia</taxon>
        <taxon>Lophotrochozoa</taxon>
        <taxon>Platyhelminthes</taxon>
        <taxon>Cestoda</taxon>
        <taxon>Eucestoda</taxon>
        <taxon>Cyclophyllidea</taxon>
        <taxon>Hymenolepididae</taxon>
        <taxon>Hymenolepis</taxon>
    </lineage>
</organism>
<dbReference type="WBParaSite" id="HDID_0000505401-mRNA-1">
    <property type="protein sequence ID" value="HDID_0000505401-mRNA-1"/>
    <property type="gene ID" value="HDID_0000505401"/>
</dbReference>
<name>A0A0R3SJD9_HYMDI</name>
<dbReference type="EMBL" id="UYSG01002274">
    <property type="protein sequence ID" value="VDL57370.1"/>
    <property type="molecule type" value="Genomic_DNA"/>
</dbReference>
<dbReference type="GO" id="GO:0016279">
    <property type="term" value="F:protein-lysine N-methyltransferase activity"/>
    <property type="evidence" value="ECO:0007669"/>
    <property type="project" value="TreeGrafter"/>
</dbReference>
<dbReference type="AlphaFoldDB" id="A0A0R3SJD9"/>
<dbReference type="OrthoDB" id="341421at2759"/>
<dbReference type="InterPro" id="IPR050600">
    <property type="entry name" value="SETD3_SETD6_MTase"/>
</dbReference>
<dbReference type="SUPFAM" id="SSF82199">
    <property type="entry name" value="SET domain"/>
    <property type="match status" value="1"/>
</dbReference>
<sequence length="432" mass="49184">MSRESNFITWFEELNSGAPDLGTRNLKISDRVHVGDRGLVACKDLPASDNCLLAISIDDPRLVLSPIRAYYLLNQCSCTFTSFWESTINSRPQHPQDILTLFFFHLKCSTGDPKCRLWQLWEPYFLMLPKNYTDVAYVSSTNPSLVKKILSSLPAPLKSAFKSQIRRLNDAYKRLFSKLNSPPPADFTWAWSAVNSRCVYVDVHTCELGNSVIDKDVDHKVEFLSSTNKNIAIVPFFDFFNHSSNVSVCIDVKDGIMYLKTNSKYRSGEQVFINYGKHDNLFLLCEYGFCMADLGNPCDAVYPTYNDLLSFGNPYKLNSILSILQLSISENGDTTWKAVCISSEGPSYYLVLILYSLFSERNEIPSVNILFSLDETNRTLSVERGLRKLRNRLLEETKTSLRLLDTLKDGHPFIDLTKCLLNSRIALLNHFN</sequence>
<feature type="domain" description="SET" evidence="1">
    <location>
        <begin position="19"/>
        <end position="276"/>
    </location>
</feature>
<reference evidence="4" key="1">
    <citation type="submission" date="2017-02" db="UniProtKB">
        <authorList>
            <consortium name="WormBaseParasite"/>
        </authorList>
    </citation>
    <scope>IDENTIFICATION</scope>
</reference>
<dbReference type="PANTHER" id="PTHR13271:SF151">
    <property type="entry name" value="SET DOMAIN-CONTAINING PROTEIN 4"/>
    <property type="match status" value="1"/>
</dbReference>
<dbReference type="PANTHER" id="PTHR13271">
    <property type="entry name" value="UNCHARACTERIZED PUTATIVE METHYLTRANSFERASE"/>
    <property type="match status" value="1"/>
</dbReference>